<feature type="non-terminal residue" evidence="1">
    <location>
        <position position="1"/>
    </location>
</feature>
<sequence>VKGIEPALSAWKAGALPLSYTRLLLQATLRYLFVVEGVGFEPT</sequence>
<evidence type="ECO:0000313" key="1">
    <source>
        <dbReference type="EMBL" id="SVB62857.1"/>
    </source>
</evidence>
<protein>
    <submittedName>
        <fullName evidence="1">Uncharacterized protein</fullName>
    </submittedName>
</protein>
<reference evidence="1" key="1">
    <citation type="submission" date="2018-05" db="EMBL/GenBank/DDBJ databases">
        <authorList>
            <person name="Lanie J.A."/>
            <person name="Ng W.-L."/>
            <person name="Kazmierczak K.M."/>
            <person name="Andrzejewski T.M."/>
            <person name="Davidsen T.M."/>
            <person name="Wayne K.J."/>
            <person name="Tettelin H."/>
            <person name="Glass J.I."/>
            <person name="Rusch D."/>
            <person name="Podicherti R."/>
            <person name="Tsui H.-C.T."/>
            <person name="Winkler M.E."/>
        </authorList>
    </citation>
    <scope>NUCLEOTIDE SEQUENCE</scope>
</reference>
<accession>A0A382FL59</accession>
<gene>
    <name evidence="1" type="ORF">METZ01_LOCUS215711</name>
</gene>
<dbReference type="EMBL" id="UINC01050187">
    <property type="protein sequence ID" value="SVB62857.1"/>
    <property type="molecule type" value="Genomic_DNA"/>
</dbReference>
<organism evidence="1">
    <name type="scientific">marine metagenome</name>
    <dbReference type="NCBI Taxonomy" id="408172"/>
    <lineage>
        <taxon>unclassified sequences</taxon>
        <taxon>metagenomes</taxon>
        <taxon>ecological metagenomes</taxon>
    </lineage>
</organism>
<dbReference type="AntiFam" id="ANF00014">
    <property type="entry name" value="tRNA translation"/>
</dbReference>
<dbReference type="AlphaFoldDB" id="A0A382FL59"/>
<proteinExistence type="predicted"/>
<name>A0A382FL59_9ZZZZ</name>